<dbReference type="GeneID" id="81357343"/>
<name>A0A9W9FF03_9EURO</name>
<feature type="region of interest" description="Disordered" evidence="1">
    <location>
        <begin position="170"/>
        <end position="219"/>
    </location>
</feature>
<evidence type="ECO:0000313" key="3">
    <source>
        <dbReference type="Proteomes" id="UP001149074"/>
    </source>
</evidence>
<evidence type="ECO:0000313" key="2">
    <source>
        <dbReference type="EMBL" id="KAJ5098869.1"/>
    </source>
</evidence>
<dbReference type="OrthoDB" id="4265695at2759"/>
<gene>
    <name evidence="2" type="ORF">N7532_005870</name>
</gene>
<dbReference type="AlphaFoldDB" id="A0A9W9FF03"/>
<reference evidence="2" key="2">
    <citation type="journal article" date="2023" name="IMA Fungus">
        <title>Comparative genomic study of the Penicillium genus elucidates a diverse pangenome and 15 lateral gene transfer events.</title>
        <authorList>
            <person name="Petersen C."/>
            <person name="Sorensen T."/>
            <person name="Nielsen M.R."/>
            <person name="Sondergaard T.E."/>
            <person name="Sorensen J.L."/>
            <person name="Fitzpatrick D.A."/>
            <person name="Frisvad J.C."/>
            <person name="Nielsen K.L."/>
        </authorList>
    </citation>
    <scope>NUCLEOTIDE SEQUENCE</scope>
    <source>
        <strain evidence="2">IBT 30761</strain>
    </source>
</reference>
<keyword evidence="3" id="KW-1185">Reference proteome</keyword>
<comment type="caution">
    <text evidence="2">The sequence shown here is derived from an EMBL/GenBank/DDBJ whole genome shotgun (WGS) entry which is preliminary data.</text>
</comment>
<feature type="region of interest" description="Disordered" evidence="1">
    <location>
        <begin position="1"/>
        <end position="29"/>
    </location>
</feature>
<proteinExistence type="predicted"/>
<sequence length="219" mass="23827">MPSDAGSRAEVYPPLTPSHLKRNKLTPTKVRGSDATRNLWLFVYDLQGREDVYVLMNAPGLPVVPDSPFYRALEDLWAEHGSSDARPTAGLIQAVSADIHHSPGLADYAVFRTWRDEAADLQYVMLQTRGCNADWANDGSRTPYAGSDRTVGPWGIAWYDEWRHNRDRRARAAVSPHPPSFSDSPAPSVSSSVSSFAAPPASVSSRTVASGASAPGPFY</sequence>
<protein>
    <submittedName>
        <fullName evidence="2">Uncharacterized protein</fullName>
    </submittedName>
</protein>
<dbReference type="EMBL" id="JAPQKI010000005">
    <property type="protein sequence ID" value="KAJ5098869.1"/>
    <property type="molecule type" value="Genomic_DNA"/>
</dbReference>
<feature type="compositionally biased region" description="Low complexity" evidence="1">
    <location>
        <begin position="180"/>
        <end position="205"/>
    </location>
</feature>
<evidence type="ECO:0000256" key="1">
    <source>
        <dbReference type="SAM" id="MobiDB-lite"/>
    </source>
</evidence>
<organism evidence="2 3">
    <name type="scientific">Penicillium argentinense</name>
    <dbReference type="NCBI Taxonomy" id="1131581"/>
    <lineage>
        <taxon>Eukaryota</taxon>
        <taxon>Fungi</taxon>
        <taxon>Dikarya</taxon>
        <taxon>Ascomycota</taxon>
        <taxon>Pezizomycotina</taxon>
        <taxon>Eurotiomycetes</taxon>
        <taxon>Eurotiomycetidae</taxon>
        <taxon>Eurotiales</taxon>
        <taxon>Aspergillaceae</taxon>
        <taxon>Penicillium</taxon>
    </lineage>
</organism>
<dbReference type="Proteomes" id="UP001149074">
    <property type="component" value="Unassembled WGS sequence"/>
</dbReference>
<dbReference type="RefSeq" id="XP_056474523.1">
    <property type="nucleotide sequence ID" value="XM_056618364.1"/>
</dbReference>
<accession>A0A9W9FF03</accession>
<reference evidence="2" key="1">
    <citation type="submission" date="2022-11" db="EMBL/GenBank/DDBJ databases">
        <authorList>
            <person name="Petersen C."/>
        </authorList>
    </citation>
    <scope>NUCLEOTIDE SEQUENCE</scope>
    <source>
        <strain evidence="2">IBT 30761</strain>
    </source>
</reference>